<gene>
    <name evidence="1" type="ORF">UFOVP257_428</name>
</gene>
<dbReference type="EMBL" id="LR796274">
    <property type="protein sequence ID" value="CAB4133706.1"/>
    <property type="molecule type" value="Genomic_DNA"/>
</dbReference>
<accession>A0A6J5LKR5</accession>
<organism evidence="1">
    <name type="scientific">uncultured Caudovirales phage</name>
    <dbReference type="NCBI Taxonomy" id="2100421"/>
    <lineage>
        <taxon>Viruses</taxon>
        <taxon>Duplodnaviria</taxon>
        <taxon>Heunggongvirae</taxon>
        <taxon>Uroviricota</taxon>
        <taxon>Caudoviricetes</taxon>
        <taxon>Peduoviridae</taxon>
        <taxon>Maltschvirus</taxon>
        <taxon>Maltschvirus maltsch</taxon>
    </lineage>
</organism>
<name>A0A6J5LKR5_9CAUD</name>
<evidence type="ECO:0000313" key="1">
    <source>
        <dbReference type="EMBL" id="CAB4133706.1"/>
    </source>
</evidence>
<proteinExistence type="predicted"/>
<sequence>MNPEEFWAEAWRLVAEYDSQRPDIIKEYRLYHNEDGTIIGLWESGHPDGDNYIVLDDPDIFHRTNTALLIVANKKLKILDPTKPNRVRLQKSNTGQMVVKGHAAIALNEKYHDIEYYEYTNY</sequence>
<reference evidence="1" key="1">
    <citation type="submission" date="2020-04" db="EMBL/GenBank/DDBJ databases">
        <authorList>
            <person name="Chiriac C."/>
            <person name="Salcher M."/>
            <person name="Ghai R."/>
            <person name="Kavagutti S V."/>
        </authorList>
    </citation>
    <scope>NUCLEOTIDE SEQUENCE</scope>
</reference>
<protein>
    <submittedName>
        <fullName evidence="1">Uncharacterized protein</fullName>
    </submittedName>
</protein>